<accession>A0A2S9JTZ8</accession>
<dbReference type="OrthoDB" id="4018258at2"/>
<organism evidence="2 3">
    <name type="scientific">Sphingobacterium gobiense</name>
    <dbReference type="NCBI Taxonomy" id="1382456"/>
    <lineage>
        <taxon>Bacteria</taxon>
        <taxon>Pseudomonadati</taxon>
        <taxon>Bacteroidota</taxon>
        <taxon>Sphingobacteriia</taxon>
        <taxon>Sphingobacteriales</taxon>
        <taxon>Sphingobacteriaceae</taxon>
        <taxon>Sphingobacterium</taxon>
    </lineage>
</organism>
<evidence type="ECO:0000313" key="2">
    <source>
        <dbReference type="EMBL" id="PRD56755.1"/>
    </source>
</evidence>
<dbReference type="AlphaFoldDB" id="A0A2S9JTZ8"/>
<protein>
    <submittedName>
        <fullName evidence="2">Uncharacterized protein</fullName>
    </submittedName>
</protein>
<evidence type="ECO:0000313" key="3">
    <source>
        <dbReference type="Proteomes" id="UP000238642"/>
    </source>
</evidence>
<sequence>MKKLTILLFFLYQAQNLAAQTVDKREIYWYTYLNSRGLSEEEVLDLALLNCAFKENKQLKADSLIPAYRYFKSVLYEARDQTRLSTLRAINTIGPLTELQSNLFAKMYSTMILQQWGQQEKRLYRSVNEKYTNYIQHDIYLEDLDIPRDELYEICWDLYTENLEYAKTINNFISLEFWPSDPIVPEIVTNLIDPYTLSLLEHISPDGKSTISKDSLNILTLEMVKKYDNEMQMGGISFSRKPEKAEYEAYKEQLEKEREREEKLIKQFSAANNVLAKMIANFNKTDAERFRSVFQNTVKIYDSWSKWKKEYFSITGDDSDESKLKQIVSIVNLGNGVVGASLGIYNAFSQSGKKTSEAYLLEQLEVLGNKIDTLSKEMHERFDIVDSKLNVIFENMNVHFKSMIYQIEEVQYITSQTRIEIVDTRKQLLRMEVDIIGYLQELSKQDWHLKLSYYLDYKTNFPNATIDKNELISTFHLFGYWGTEQAKNSLFSGRPGNYSFQDKDISTEIRKFSQSDANDLNYFVHYTRKRFNKNYYSTSPKSNPNLWVVGASAYLQLATDWPEVYRNNLTPSIVNLLIDNGEELKLTYKNILFLKGKTDTILFRNLVGLHKEKLEALKRSYNDIYLSFLKENRLNSDPAFSIWRIDSLRQYDFKVPSEMDYSDTITLDLDRYNPDGRVREFSRVKIGDGLIWRRFRPDTLNIVKYAHILRLGEPTLSYTYWEGIGTSTKYVGPAIDTDPGKLKFGYKTDLMSGVMTIQGEFGGHVIYKVSRNLGLIYYRSKVKPYAYASGTAKPDGSGIIPYSNYRKNHIELFKEIWTSDNVTKYWDLNVKYDYYDNMKSMHRIRSEVKWEMLRQQSQFYKKIASEEFTDYAVYNALDGAKELLKTYFQLAIPTMLESNESLRSCFYGLDQLLDRERFIAVTDEFCLVTDSIIQLRKTWLGKEHLDSTINRVTTLVDRSALLKKYFSYQISRYTDQDFTFSWTEQLFDTALTDMEQFAVLSKKILQEINDGQISIHYPAVDPLLSKLYHFRFLHHGY</sequence>
<reference evidence="2 3" key="1">
    <citation type="submission" date="2018-02" db="EMBL/GenBank/DDBJ databases">
        <title>The draft genome of Sphingobacterium gobiense H7.</title>
        <authorList>
            <person name="Li L."/>
            <person name="Liu L."/>
            <person name="Zhang X."/>
            <person name="Wang T."/>
            <person name="Liang L."/>
        </authorList>
    </citation>
    <scope>NUCLEOTIDE SEQUENCE [LARGE SCALE GENOMIC DNA]</scope>
    <source>
        <strain evidence="2 3">ACCC 05757</strain>
    </source>
</reference>
<dbReference type="EMBL" id="PVBS01000001">
    <property type="protein sequence ID" value="PRD56755.1"/>
    <property type="molecule type" value="Genomic_DNA"/>
</dbReference>
<feature type="coiled-coil region" evidence="1">
    <location>
        <begin position="240"/>
        <end position="271"/>
    </location>
</feature>
<evidence type="ECO:0000256" key="1">
    <source>
        <dbReference type="SAM" id="Coils"/>
    </source>
</evidence>
<name>A0A2S9JTZ8_9SPHI</name>
<proteinExistence type="predicted"/>
<keyword evidence="1" id="KW-0175">Coiled coil</keyword>
<dbReference type="RefSeq" id="WP_105723879.1">
    <property type="nucleotide sequence ID" value="NZ_PVBS01000001.1"/>
</dbReference>
<gene>
    <name evidence="2" type="ORF">C5749_05875</name>
</gene>
<keyword evidence="3" id="KW-1185">Reference proteome</keyword>
<dbReference type="Proteomes" id="UP000238642">
    <property type="component" value="Unassembled WGS sequence"/>
</dbReference>
<comment type="caution">
    <text evidence="2">The sequence shown here is derived from an EMBL/GenBank/DDBJ whole genome shotgun (WGS) entry which is preliminary data.</text>
</comment>